<keyword evidence="4" id="KW-1185">Reference proteome</keyword>
<accession>A0ABQ7BH43</accession>
<feature type="compositionally biased region" description="Polar residues" evidence="1">
    <location>
        <begin position="384"/>
        <end position="397"/>
    </location>
</feature>
<organism evidence="3 4">
    <name type="scientific">Brassica cretica</name>
    <name type="common">Mustard</name>
    <dbReference type="NCBI Taxonomy" id="69181"/>
    <lineage>
        <taxon>Eukaryota</taxon>
        <taxon>Viridiplantae</taxon>
        <taxon>Streptophyta</taxon>
        <taxon>Embryophyta</taxon>
        <taxon>Tracheophyta</taxon>
        <taxon>Spermatophyta</taxon>
        <taxon>Magnoliopsida</taxon>
        <taxon>eudicotyledons</taxon>
        <taxon>Gunneridae</taxon>
        <taxon>Pentapetalae</taxon>
        <taxon>rosids</taxon>
        <taxon>malvids</taxon>
        <taxon>Brassicales</taxon>
        <taxon>Brassicaceae</taxon>
        <taxon>Brassiceae</taxon>
        <taxon>Brassica</taxon>
    </lineage>
</organism>
<comment type="caution">
    <text evidence="3">The sequence shown here is derived from an EMBL/GenBank/DDBJ whole genome shotgun (WGS) entry which is preliminary data.</text>
</comment>
<feature type="domain" description="Zinc knuckle CX2CX4HX4C" evidence="2">
    <location>
        <begin position="112"/>
        <end position="157"/>
    </location>
</feature>
<dbReference type="EMBL" id="QGKV02001507">
    <property type="protein sequence ID" value="KAF3531491.1"/>
    <property type="molecule type" value="Genomic_DNA"/>
</dbReference>
<sequence length="550" mass="62026">MRKLSQPQFSRKVSSKYPAVLRVKVTTKFLSFNGKKTLVTTHPHLGSPIPLLNNPQPSQVQTLLRSVPKPSRPRLQALQGTLIAIRVLGVDCNSSSNVQLALAIARVRVFIDGLKPLVKESIVEFDSGEESLITLEYERLELHCSICYSLLHGAKNYPERRPENSSSTQFSQANQQVDNGKEKTQHALHEGLPLTNQTSNHFSFKERRDRHGNPFGDRISTKQTRVPPLIAPTRDGESGKMTWRHNNTHEQIQKYSSPQYTQHRQASTNSTYRSRDLFSQRNQVQWRPKQGPLLEEGRNTDTEHQNLANTEHNTTANIPTETSNGQIPTMDEVMEDLQQATRQYLSCPDHVEAAAKRQRVLHGDAMGQMEEIAAAIIAAETRCQSNTPQTRDFISNPNTPPPYQNMTLNDRPLHETSDRNNPQAREEEEGRLDQYHRNAETTPKRAPEAPAKLKSIIISPEADPNDIDEEVQEVPEAQLNEETLLEFQNKIKRKPKRCQGPSKARNNPNILRGASSRKRLIAQIQNSSSEARGTRSAPEVEVSSSSGRKT</sequence>
<feature type="compositionally biased region" description="Basic and acidic residues" evidence="1">
    <location>
        <begin position="203"/>
        <end position="212"/>
    </location>
</feature>
<feature type="compositionally biased region" description="Polar residues" evidence="1">
    <location>
        <begin position="164"/>
        <end position="178"/>
    </location>
</feature>
<name>A0ABQ7BH43_BRACR</name>
<evidence type="ECO:0000256" key="1">
    <source>
        <dbReference type="SAM" id="MobiDB-lite"/>
    </source>
</evidence>
<reference evidence="3 4" key="1">
    <citation type="journal article" date="2020" name="BMC Genomics">
        <title>Intraspecific diversification of the crop wild relative Brassica cretica Lam. using demographic model selection.</title>
        <authorList>
            <person name="Kioukis A."/>
            <person name="Michalopoulou V.A."/>
            <person name="Briers L."/>
            <person name="Pirintsos S."/>
            <person name="Studholme D.J."/>
            <person name="Pavlidis P."/>
            <person name="Sarris P.F."/>
        </authorList>
    </citation>
    <scope>NUCLEOTIDE SEQUENCE [LARGE SCALE GENOMIC DNA]</scope>
    <source>
        <strain evidence="4">cv. PFS-1207/04</strain>
    </source>
</reference>
<feature type="compositionally biased region" description="Polar residues" evidence="1">
    <location>
        <begin position="253"/>
        <end position="272"/>
    </location>
</feature>
<protein>
    <recommendedName>
        <fullName evidence="2">Zinc knuckle CX2CX4HX4C domain-containing protein</fullName>
    </recommendedName>
</protein>
<feature type="region of interest" description="Disordered" evidence="1">
    <location>
        <begin position="384"/>
        <end position="452"/>
    </location>
</feature>
<dbReference type="Proteomes" id="UP000266723">
    <property type="component" value="Unassembled WGS sequence"/>
</dbReference>
<dbReference type="InterPro" id="IPR025836">
    <property type="entry name" value="Zn_knuckle_CX2CX4HX4C"/>
</dbReference>
<evidence type="ECO:0000259" key="2">
    <source>
        <dbReference type="Pfam" id="PF14392"/>
    </source>
</evidence>
<gene>
    <name evidence="3" type="ORF">DY000_02043712</name>
</gene>
<dbReference type="Pfam" id="PF14392">
    <property type="entry name" value="zf-CCHC_4"/>
    <property type="match status" value="1"/>
</dbReference>
<feature type="region of interest" description="Disordered" evidence="1">
    <location>
        <begin position="158"/>
        <end position="221"/>
    </location>
</feature>
<feature type="compositionally biased region" description="Basic and acidic residues" evidence="1">
    <location>
        <begin position="179"/>
        <end position="189"/>
    </location>
</feature>
<evidence type="ECO:0000313" key="3">
    <source>
        <dbReference type="EMBL" id="KAF3531491.1"/>
    </source>
</evidence>
<feature type="region of interest" description="Disordered" evidence="1">
    <location>
        <begin position="251"/>
        <end position="285"/>
    </location>
</feature>
<feature type="region of interest" description="Disordered" evidence="1">
    <location>
        <begin position="492"/>
        <end position="550"/>
    </location>
</feature>
<evidence type="ECO:0000313" key="4">
    <source>
        <dbReference type="Proteomes" id="UP000266723"/>
    </source>
</evidence>
<proteinExistence type="predicted"/>
<feature type="compositionally biased region" description="Basic and acidic residues" evidence="1">
    <location>
        <begin position="431"/>
        <end position="447"/>
    </location>
</feature>